<keyword evidence="4" id="KW-1185">Reference proteome</keyword>
<feature type="region of interest" description="Disordered" evidence="1">
    <location>
        <begin position="166"/>
        <end position="251"/>
    </location>
</feature>
<dbReference type="AlphaFoldDB" id="Q5GYA2"/>
<gene>
    <name evidence="3" type="primary">FimV</name>
    <name evidence="3" type="ordered locus">XOO3065</name>
</gene>
<dbReference type="HOGENOM" id="CLU_484791_0_0_6"/>
<protein>
    <submittedName>
        <fullName evidence="3">Tfp pilus assembly protein FimV</fullName>
    </submittedName>
</protein>
<dbReference type="KEGG" id="xoo:XOO3065"/>
<feature type="compositionally biased region" description="Pro residues" evidence="1">
    <location>
        <begin position="207"/>
        <end position="219"/>
    </location>
</feature>
<proteinExistence type="predicted"/>
<evidence type="ECO:0000313" key="3">
    <source>
        <dbReference type="EMBL" id="AAW76319.1"/>
    </source>
</evidence>
<dbReference type="STRING" id="291331.XOO3065"/>
<feature type="compositionally biased region" description="Low complexity" evidence="1">
    <location>
        <begin position="177"/>
        <end position="206"/>
    </location>
</feature>
<evidence type="ECO:0000313" key="4">
    <source>
        <dbReference type="Proteomes" id="UP000006735"/>
    </source>
</evidence>
<evidence type="ECO:0000256" key="2">
    <source>
        <dbReference type="SAM" id="Phobius"/>
    </source>
</evidence>
<feature type="region of interest" description="Disordered" evidence="1">
    <location>
        <begin position="399"/>
        <end position="539"/>
    </location>
</feature>
<feature type="compositionally biased region" description="Polar residues" evidence="1">
    <location>
        <begin position="478"/>
        <end position="489"/>
    </location>
</feature>
<feature type="compositionally biased region" description="Low complexity" evidence="1">
    <location>
        <begin position="399"/>
        <end position="452"/>
    </location>
</feature>
<accession>Q5GYA2</accession>
<keyword evidence="2" id="KW-1133">Transmembrane helix</keyword>
<reference evidence="3 4" key="1">
    <citation type="journal article" date="2005" name="Nucleic Acids Res.">
        <title>The genome sequence of Xanthomonas oryzae pathovar oryzae KACC10331, the bacterial blight pathogen of rice.</title>
        <authorList>
            <person name="Lee B.M."/>
            <person name="Park Y.J."/>
            <person name="Park D.S."/>
            <person name="Kang H.W."/>
            <person name="Kim J.G."/>
            <person name="Song E.S."/>
            <person name="Park I.C."/>
            <person name="Yoon U.H."/>
            <person name="Hahn J.H."/>
            <person name="Koo B.S."/>
            <person name="Lee G.B."/>
            <person name="Kim H."/>
            <person name="Park H.S."/>
            <person name="Yoon K.O."/>
            <person name="Kim J.H."/>
            <person name="Jung C.H."/>
            <person name="Koh N.H."/>
            <person name="Seo J.S."/>
            <person name="Go S.J."/>
        </authorList>
    </citation>
    <scope>NUCLEOTIDE SEQUENCE [LARGE SCALE GENOMIC DNA]</scope>
    <source>
        <strain evidence="4">KACC10331 / KXO85</strain>
    </source>
</reference>
<dbReference type="Proteomes" id="UP000006735">
    <property type="component" value="Chromosome"/>
</dbReference>
<keyword evidence="2" id="KW-0812">Transmembrane</keyword>
<evidence type="ECO:0000256" key="1">
    <source>
        <dbReference type="SAM" id="MobiDB-lite"/>
    </source>
</evidence>
<sequence length="631" mass="67224">MRPTTPPATPRTFRATARPDSAPPVTTAADLLQALRARMPSKRIVDRRTGLPYGWGIWMSNRKHEVARFNDNHVMDVLLARRQPTQDGVGGVSLLSPFQAFRSLWWQHWDPRPKDQRRQHWLAVLGSFLIHLGFIALLIWVVTVRWAPEETKPGDESRVRMTFIGDGAQEQGGGEGQPAAEASTQAAAAAVSSPAQAGASAAKSEPAPSPKPKPTPTPARPAAELVERPDTDQAPENAPEPVQASSEPVTADVPQVTVQVPPVTIESPLQVTETPVATNDFVVPPPPTITLTPPAIERAAPQVQVRQRDIQTVTERPQVRQLQRPATEVAVRSAAAPAVRERDIVIPERPQLTALAARPREISPTVRMPDVAVRTAALPSVPDPAPAPVAVAPAVPAASATANPTPTAAAVQHAQPAPQPAQSQANPAPPQRSSNASAAASSAPKPVASGPKPADRSGGWDVAANADDWSKSDRNRQGDTTGTNGQRNGMFNADGSVHVATGTGDAGKGAGDRGPPGSETDTWTRDQIAQGGTWLKRPPYGYTPTSLDKYWIPNQTLLQEWVRRGLKKIEIPIPGTTTKISCVVSLLQFGGGCGLSDPNLNDQPATARPPPDVPFKRELQENKGTLRRSGE</sequence>
<feature type="compositionally biased region" description="Basic and acidic residues" evidence="1">
    <location>
        <begin position="468"/>
        <end position="477"/>
    </location>
</feature>
<feature type="region of interest" description="Disordered" evidence="1">
    <location>
        <begin position="598"/>
        <end position="631"/>
    </location>
</feature>
<feature type="compositionally biased region" description="Low complexity" evidence="1">
    <location>
        <begin position="10"/>
        <end position="19"/>
    </location>
</feature>
<feature type="compositionally biased region" description="Gly residues" evidence="1">
    <location>
        <begin position="504"/>
        <end position="514"/>
    </location>
</feature>
<feature type="region of interest" description="Disordered" evidence="1">
    <location>
        <begin position="1"/>
        <end position="24"/>
    </location>
</feature>
<organism evidence="3 4">
    <name type="scientific">Xanthomonas oryzae pv. oryzae (strain KACC10331 / KXO85)</name>
    <dbReference type="NCBI Taxonomy" id="291331"/>
    <lineage>
        <taxon>Bacteria</taxon>
        <taxon>Pseudomonadati</taxon>
        <taxon>Pseudomonadota</taxon>
        <taxon>Gammaproteobacteria</taxon>
        <taxon>Lysobacterales</taxon>
        <taxon>Lysobacteraceae</taxon>
        <taxon>Xanthomonas</taxon>
    </lineage>
</organism>
<dbReference type="EMBL" id="AE013598">
    <property type="protein sequence ID" value="AAW76319.1"/>
    <property type="molecule type" value="Genomic_DNA"/>
</dbReference>
<keyword evidence="2" id="KW-0472">Membrane</keyword>
<name>Q5GYA2_XANOR</name>
<feature type="transmembrane region" description="Helical" evidence="2">
    <location>
        <begin position="121"/>
        <end position="142"/>
    </location>
</feature>